<name>A0A0P8Z980_PSEFL</name>
<evidence type="ECO:0000313" key="1">
    <source>
        <dbReference type="EMBL" id="KPU62086.1"/>
    </source>
</evidence>
<sequence>MIPRGLALVVVHHRPVIGLLATEPLTGIELR</sequence>
<comment type="caution">
    <text evidence="1">The sequence shown here is derived from an EMBL/GenBank/DDBJ whole genome shotgun (WGS) entry which is preliminary data.</text>
</comment>
<dbReference type="PATRIC" id="fig|294.162.peg.115"/>
<dbReference type="EMBL" id="LJXB01000035">
    <property type="protein sequence ID" value="KPU62086.1"/>
    <property type="molecule type" value="Genomic_DNA"/>
</dbReference>
<evidence type="ECO:0000313" key="2">
    <source>
        <dbReference type="Proteomes" id="UP000050349"/>
    </source>
</evidence>
<protein>
    <submittedName>
        <fullName evidence="1">Uncharacterized protein</fullName>
    </submittedName>
</protein>
<organism evidence="1 2">
    <name type="scientific">Pseudomonas fluorescens</name>
    <dbReference type="NCBI Taxonomy" id="294"/>
    <lineage>
        <taxon>Bacteria</taxon>
        <taxon>Pseudomonadati</taxon>
        <taxon>Pseudomonadota</taxon>
        <taxon>Gammaproteobacteria</taxon>
        <taxon>Pseudomonadales</taxon>
        <taxon>Pseudomonadaceae</taxon>
        <taxon>Pseudomonas</taxon>
    </lineage>
</organism>
<reference evidence="1 2" key="1">
    <citation type="submission" date="2015-09" db="EMBL/GenBank/DDBJ databases">
        <authorList>
            <person name="Jackson K.R."/>
            <person name="Lunt B.L."/>
            <person name="Fisher J.N.B."/>
            <person name="Gardner A.V."/>
            <person name="Bailey M.E."/>
            <person name="Deus L.M."/>
            <person name="Earl A.S."/>
            <person name="Gibby P.D."/>
            <person name="Hartmann K.A."/>
            <person name="Liu J.E."/>
            <person name="Manci A.M."/>
            <person name="Nielsen D.A."/>
            <person name="Solomon M.B."/>
            <person name="Breakwell D.P."/>
            <person name="Burnett S.H."/>
            <person name="Grose J.H."/>
        </authorList>
    </citation>
    <scope>NUCLEOTIDE SEQUENCE [LARGE SCALE GENOMIC DNA]</scope>
    <source>
        <strain evidence="1 2">S613</strain>
    </source>
</reference>
<gene>
    <name evidence="1" type="ORF">AN403_6072</name>
</gene>
<dbReference type="AlphaFoldDB" id="A0A0P8Z980"/>
<dbReference type="Proteomes" id="UP000050349">
    <property type="component" value="Unassembled WGS sequence"/>
</dbReference>
<proteinExistence type="predicted"/>
<accession>A0A0P8Z980</accession>